<dbReference type="AlphaFoldDB" id="A0A450TSM9"/>
<proteinExistence type="predicted"/>
<gene>
    <name evidence="2" type="ORF">BECKFW1821C_GA0114237_102732</name>
</gene>
<name>A0A450TSM9_9GAMM</name>
<reference evidence="2" key="1">
    <citation type="submission" date="2019-02" db="EMBL/GenBank/DDBJ databases">
        <authorList>
            <person name="Gruber-Vodicka R. H."/>
            <person name="Seah K. B. B."/>
        </authorList>
    </citation>
    <scope>NUCLEOTIDE SEQUENCE</scope>
    <source>
        <strain evidence="2">BECK_BZ131</strain>
    </source>
</reference>
<organism evidence="2">
    <name type="scientific">Candidatus Kentrum sp. FW</name>
    <dbReference type="NCBI Taxonomy" id="2126338"/>
    <lineage>
        <taxon>Bacteria</taxon>
        <taxon>Pseudomonadati</taxon>
        <taxon>Pseudomonadota</taxon>
        <taxon>Gammaproteobacteria</taxon>
        <taxon>Candidatus Kentrum</taxon>
    </lineage>
</organism>
<dbReference type="EMBL" id="CAADFE010000027">
    <property type="protein sequence ID" value="VFJ71517.1"/>
    <property type="molecule type" value="Genomic_DNA"/>
</dbReference>
<accession>A0A450TSM9</accession>
<evidence type="ECO:0000313" key="2">
    <source>
        <dbReference type="EMBL" id="VFJ71517.1"/>
    </source>
</evidence>
<sequence>MNNDHIPIDSRMVANYLIFLASQDGASLTPMQLLKLVYLCHGWFLAHFDRPLIQDRIEAWKYGPVIPGLYHTFKSFGSSPVVEIFRHPKQKRPLSEEEKDLIGKVYDYYGSHSGTTLSALTHKKGSPWDDIWGGNSERGNTEIPDNIIKQYYKGLLSSDNGY</sequence>
<feature type="domain" description="Antitoxin SocA-like Panacea" evidence="1">
    <location>
        <begin position="33"/>
        <end position="128"/>
    </location>
</feature>
<evidence type="ECO:0000259" key="1">
    <source>
        <dbReference type="Pfam" id="PF13274"/>
    </source>
</evidence>
<dbReference type="Pfam" id="PF13274">
    <property type="entry name" value="SocA_Panacea"/>
    <property type="match status" value="1"/>
</dbReference>
<dbReference type="InterPro" id="IPR025272">
    <property type="entry name" value="SocA_Panacea"/>
</dbReference>
<protein>
    <submittedName>
        <fullName evidence="2">Uncharacterized phage-associated protein</fullName>
    </submittedName>
</protein>